<feature type="region of interest" description="Disordered" evidence="1">
    <location>
        <begin position="59"/>
        <end position="100"/>
    </location>
</feature>
<sequence length="100" mass="11195">MPAELVCRGCQFRAVAVPFPFLEQGHLHSWVHRVQILSRLALYSVEPVLEGAVLVCDSESRKPRKSPAKGSNRGRGPRAMAELAQQRPHPLRLGEEATEW</sequence>
<evidence type="ECO:0000256" key="1">
    <source>
        <dbReference type="SAM" id="MobiDB-lite"/>
    </source>
</evidence>
<name>L5M749_MYODS</name>
<proteinExistence type="predicted"/>
<gene>
    <name evidence="2" type="ORF">MDA_GLEAN10003351</name>
</gene>
<reference evidence="3" key="1">
    <citation type="journal article" date="2013" name="Science">
        <title>Comparative analysis of bat genomes provides insight into the evolution of flight and immunity.</title>
        <authorList>
            <person name="Zhang G."/>
            <person name="Cowled C."/>
            <person name="Shi Z."/>
            <person name="Huang Z."/>
            <person name="Bishop-Lilly K.A."/>
            <person name="Fang X."/>
            <person name="Wynne J.W."/>
            <person name="Xiong Z."/>
            <person name="Baker M.L."/>
            <person name="Zhao W."/>
            <person name="Tachedjian M."/>
            <person name="Zhu Y."/>
            <person name="Zhou P."/>
            <person name="Jiang X."/>
            <person name="Ng J."/>
            <person name="Yang L."/>
            <person name="Wu L."/>
            <person name="Xiao J."/>
            <person name="Feng Y."/>
            <person name="Chen Y."/>
            <person name="Sun X."/>
            <person name="Zhang Y."/>
            <person name="Marsh G.A."/>
            <person name="Crameri G."/>
            <person name="Broder C.C."/>
            <person name="Frey K.G."/>
            <person name="Wang L.F."/>
            <person name="Wang J."/>
        </authorList>
    </citation>
    <scope>NUCLEOTIDE SEQUENCE [LARGE SCALE GENOMIC DNA]</scope>
</reference>
<evidence type="ECO:0000313" key="2">
    <source>
        <dbReference type="EMBL" id="ELK34105.1"/>
    </source>
</evidence>
<dbReference type="Proteomes" id="UP000010556">
    <property type="component" value="Unassembled WGS sequence"/>
</dbReference>
<dbReference type="EMBL" id="KB103342">
    <property type="protein sequence ID" value="ELK34105.1"/>
    <property type="molecule type" value="Genomic_DNA"/>
</dbReference>
<accession>L5M749</accession>
<dbReference type="AlphaFoldDB" id="L5M749"/>
<protein>
    <submittedName>
        <fullName evidence="2">Uncharacterized protein</fullName>
    </submittedName>
</protein>
<keyword evidence="3" id="KW-1185">Reference proteome</keyword>
<organism evidence="2 3">
    <name type="scientific">Myotis davidii</name>
    <name type="common">David's myotis</name>
    <dbReference type="NCBI Taxonomy" id="225400"/>
    <lineage>
        <taxon>Eukaryota</taxon>
        <taxon>Metazoa</taxon>
        <taxon>Chordata</taxon>
        <taxon>Craniata</taxon>
        <taxon>Vertebrata</taxon>
        <taxon>Euteleostomi</taxon>
        <taxon>Mammalia</taxon>
        <taxon>Eutheria</taxon>
        <taxon>Laurasiatheria</taxon>
        <taxon>Chiroptera</taxon>
        <taxon>Yangochiroptera</taxon>
        <taxon>Vespertilionidae</taxon>
        <taxon>Myotis</taxon>
    </lineage>
</organism>
<evidence type="ECO:0000313" key="3">
    <source>
        <dbReference type="Proteomes" id="UP000010556"/>
    </source>
</evidence>